<keyword evidence="3" id="KW-1185">Reference proteome</keyword>
<dbReference type="RefSeq" id="WP_073098277.1">
    <property type="nucleotide sequence ID" value="NZ_FRCY01000025.1"/>
</dbReference>
<keyword evidence="1" id="KW-0812">Transmembrane</keyword>
<sequence length="219" mass="23629">MEPQHQQIRKKQAFAGYVSIAGALSMLIGAAFWAASGTDLWQAIADSQMEDYLSNLDSVRHLLVINTFFWILGVILLATAGTLMAEFCDSRPALAQMGMVFMRTACSIAIVSFIAMLALAFHHQSLAAASLTGWVGARLDDIATMMLIGYGPLCLSISGVREWVPRWLNTWGLLAGLAGLIGLIGLLTGTVILGFIIIPFGIGWMIAAGLVLIKRSKMR</sequence>
<feature type="transmembrane region" description="Helical" evidence="1">
    <location>
        <begin position="192"/>
        <end position="213"/>
    </location>
</feature>
<keyword evidence="1" id="KW-0472">Membrane</keyword>
<name>A0A1M7QUJ9_9BACT</name>
<protein>
    <recommendedName>
        <fullName evidence="4">DUF4386 domain-containing protein</fullName>
    </recommendedName>
</protein>
<feature type="transmembrane region" description="Helical" evidence="1">
    <location>
        <begin position="12"/>
        <end position="35"/>
    </location>
</feature>
<feature type="transmembrane region" description="Helical" evidence="1">
    <location>
        <begin position="167"/>
        <end position="186"/>
    </location>
</feature>
<evidence type="ECO:0008006" key="4">
    <source>
        <dbReference type="Google" id="ProtNLM"/>
    </source>
</evidence>
<organism evidence="2 3">
    <name type="scientific">Cyclobacterium lianum</name>
    <dbReference type="NCBI Taxonomy" id="388280"/>
    <lineage>
        <taxon>Bacteria</taxon>
        <taxon>Pseudomonadati</taxon>
        <taxon>Bacteroidota</taxon>
        <taxon>Cytophagia</taxon>
        <taxon>Cytophagales</taxon>
        <taxon>Cyclobacteriaceae</taxon>
        <taxon>Cyclobacterium</taxon>
    </lineage>
</organism>
<feature type="transmembrane region" description="Helical" evidence="1">
    <location>
        <begin position="68"/>
        <end position="88"/>
    </location>
</feature>
<gene>
    <name evidence="2" type="ORF">SAMN04488057_1257</name>
</gene>
<keyword evidence="1" id="KW-1133">Transmembrane helix</keyword>
<evidence type="ECO:0000313" key="2">
    <source>
        <dbReference type="EMBL" id="SHN35134.1"/>
    </source>
</evidence>
<evidence type="ECO:0000313" key="3">
    <source>
        <dbReference type="Proteomes" id="UP000184513"/>
    </source>
</evidence>
<proteinExistence type="predicted"/>
<reference evidence="2 3" key="1">
    <citation type="submission" date="2016-11" db="EMBL/GenBank/DDBJ databases">
        <authorList>
            <person name="Jaros S."/>
            <person name="Januszkiewicz K."/>
            <person name="Wedrychowicz H."/>
        </authorList>
    </citation>
    <scope>NUCLEOTIDE SEQUENCE [LARGE SCALE GENOMIC DNA]</scope>
    <source>
        <strain evidence="2 3">CGMCC 1.6102</strain>
    </source>
</reference>
<dbReference type="Proteomes" id="UP000184513">
    <property type="component" value="Unassembled WGS sequence"/>
</dbReference>
<feature type="transmembrane region" description="Helical" evidence="1">
    <location>
        <begin position="100"/>
        <end position="122"/>
    </location>
</feature>
<accession>A0A1M7QUJ9</accession>
<feature type="transmembrane region" description="Helical" evidence="1">
    <location>
        <begin position="142"/>
        <end position="160"/>
    </location>
</feature>
<dbReference type="EMBL" id="FRCY01000025">
    <property type="protein sequence ID" value="SHN35134.1"/>
    <property type="molecule type" value="Genomic_DNA"/>
</dbReference>
<dbReference type="AlphaFoldDB" id="A0A1M7QUJ9"/>
<evidence type="ECO:0000256" key="1">
    <source>
        <dbReference type="SAM" id="Phobius"/>
    </source>
</evidence>